<protein>
    <submittedName>
        <fullName evidence="1">Uncharacterized protein</fullName>
    </submittedName>
</protein>
<comment type="caution">
    <text evidence="1">The sequence shown here is derived from an EMBL/GenBank/DDBJ whole genome shotgun (WGS) entry which is preliminary data.</text>
</comment>
<accession>A0AAN6SCN9</accession>
<gene>
    <name evidence="1" type="ORF">QBC32DRAFT_401158</name>
</gene>
<proteinExistence type="predicted"/>
<sequence>MITAIQNLAITCQQIREELTDVYFLRILPKTQFHLGSIYPHLSVRALYRCRSPANRPPKPSPLSLPKYAIFEALQSSSLFTNYIQHPAIRPHGLEWLTKLESLKTVEIVFTDTPTYCDECLPKLLRLSRTLEKVVCWTTFIEDDDDAEEYEAELTEWYWRQRPSSLAFMSAKEEMEEMGEKNVPDGKVRLSRYRAFLAVIQEKGIPERKDSVFHKIEHHIGAVGVKWPLLDEV</sequence>
<reference evidence="1" key="1">
    <citation type="journal article" date="2023" name="Mol. Phylogenet. Evol.">
        <title>Genome-scale phylogeny and comparative genomics of the fungal order Sordariales.</title>
        <authorList>
            <person name="Hensen N."/>
            <person name="Bonometti L."/>
            <person name="Westerberg I."/>
            <person name="Brannstrom I.O."/>
            <person name="Guillou S."/>
            <person name="Cros-Aarteil S."/>
            <person name="Calhoun S."/>
            <person name="Haridas S."/>
            <person name="Kuo A."/>
            <person name="Mondo S."/>
            <person name="Pangilinan J."/>
            <person name="Riley R."/>
            <person name="LaButti K."/>
            <person name="Andreopoulos B."/>
            <person name="Lipzen A."/>
            <person name="Chen C."/>
            <person name="Yan M."/>
            <person name="Daum C."/>
            <person name="Ng V."/>
            <person name="Clum A."/>
            <person name="Steindorff A."/>
            <person name="Ohm R.A."/>
            <person name="Martin F."/>
            <person name="Silar P."/>
            <person name="Natvig D.O."/>
            <person name="Lalanne C."/>
            <person name="Gautier V."/>
            <person name="Ament-Velasquez S.L."/>
            <person name="Kruys A."/>
            <person name="Hutchinson M.I."/>
            <person name="Powell A.J."/>
            <person name="Barry K."/>
            <person name="Miller A.N."/>
            <person name="Grigoriev I.V."/>
            <person name="Debuchy R."/>
            <person name="Gladieux P."/>
            <person name="Hiltunen Thoren M."/>
            <person name="Johannesson H."/>
        </authorList>
    </citation>
    <scope>NUCLEOTIDE SEQUENCE</scope>
    <source>
        <strain evidence="1">CBS 626.80</strain>
    </source>
</reference>
<dbReference type="Proteomes" id="UP001303222">
    <property type="component" value="Unassembled WGS sequence"/>
</dbReference>
<organism evidence="1 2">
    <name type="scientific">Pseudoneurospora amorphoporcata</name>
    <dbReference type="NCBI Taxonomy" id="241081"/>
    <lineage>
        <taxon>Eukaryota</taxon>
        <taxon>Fungi</taxon>
        <taxon>Dikarya</taxon>
        <taxon>Ascomycota</taxon>
        <taxon>Pezizomycotina</taxon>
        <taxon>Sordariomycetes</taxon>
        <taxon>Sordariomycetidae</taxon>
        <taxon>Sordariales</taxon>
        <taxon>Sordariaceae</taxon>
        <taxon>Pseudoneurospora</taxon>
    </lineage>
</organism>
<evidence type="ECO:0000313" key="1">
    <source>
        <dbReference type="EMBL" id="KAK3948111.1"/>
    </source>
</evidence>
<dbReference type="AlphaFoldDB" id="A0AAN6SCN9"/>
<reference evidence="1" key="2">
    <citation type="submission" date="2023-06" db="EMBL/GenBank/DDBJ databases">
        <authorList>
            <consortium name="Lawrence Berkeley National Laboratory"/>
            <person name="Mondo S.J."/>
            <person name="Hensen N."/>
            <person name="Bonometti L."/>
            <person name="Westerberg I."/>
            <person name="Brannstrom I.O."/>
            <person name="Guillou S."/>
            <person name="Cros-Aarteil S."/>
            <person name="Calhoun S."/>
            <person name="Haridas S."/>
            <person name="Kuo A."/>
            <person name="Pangilinan J."/>
            <person name="Riley R."/>
            <person name="Labutti K."/>
            <person name="Andreopoulos B."/>
            <person name="Lipzen A."/>
            <person name="Chen C."/>
            <person name="Yanf M."/>
            <person name="Daum C."/>
            <person name="Ng V."/>
            <person name="Clum A."/>
            <person name="Steindorff A."/>
            <person name="Ohm R."/>
            <person name="Martin F."/>
            <person name="Silar P."/>
            <person name="Natvig D."/>
            <person name="Lalanne C."/>
            <person name="Gautier V."/>
            <person name="Ament-Velasquez S.L."/>
            <person name="Kruys A."/>
            <person name="Hutchinson M.I."/>
            <person name="Powell A.J."/>
            <person name="Barry K."/>
            <person name="Miller A.N."/>
            <person name="Grigoriev I.V."/>
            <person name="Debuchy R."/>
            <person name="Gladieux P."/>
            <person name="Thoren M.H."/>
            <person name="Johannesson H."/>
        </authorList>
    </citation>
    <scope>NUCLEOTIDE SEQUENCE</scope>
    <source>
        <strain evidence="1">CBS 626.80</strain>
    </source>
</reference>
<name>A0AAN6SCN9_9PEZI</name>
<evidence type="ECO:0000313" key="2">
    <source>
        <dbReference type="Proteomes" id="UP001303222"/>
    </source>
</evidence>
<dbReference type="EMBL" id="MU859284">
    <property type="protein sequence ID" value="KAK3948111.1"/>
    <property type="molecule type" value="Genomic_DNA"/>
</dbReference>
<keyword evidence="2" id="KW-1185">Reference proteome</keyword>